<proteinExistence type="inferred from homology"/>
<dbReference type="Proteomes" id="UP001346149">
    <property type="component" value="Unassembled WGS sequence"/>
</dbReference>
<dbReference type="GO" id="GO:0004084">
    <property type="term" value="F:branched-chain-amino-acid transaminase activity"/>
    <property type="evidence" value="ECO:0007669"/>
    <property type="project" value="InterPro"/>
</dbReference>
<keyword evidence="5" id="KW-1185">Reference proteome</keyword>
<dbReference type="SUPFAM" id="SSF56752">
    <property type="entry name" value="D-aminoacid aminotransferase-like PLP-dependent enzymes"/>
    <property type="match status" value="1"/>
</dbReference>
<sequence length="74" mass="8523">MHALVDRDQLGFDQIPADYMFMMTCLDSETFSGGSFRPYQKLELHPASAIQNYGQGLLEGVKAYMRDDWRVVLF</sequence>
<comment type="caution">
    <text evidence="4">The sequence shown here is derived from an EMBL/GenBank/DDBJ whole genome shotgun (WGS) entry which is preliminary data.</text>
</comment>
<evidence type="ECO:0000256" key="1">
    <source>
        <dbReference type="ARBA" id="ARBA00001933"/>
    </source>
</evidence>
<evidence type="ECO:0000313" key="4">
    <source>
        <dbReference type="EMBL" id="KAK4788927.1"/>
    </source>
</evidence>
<dbReference type="EMBL" id="JAXQNO010000011">
    <property type="protein sequence ID" value="KAK4788927.1"/>
    <property type="molecule type" value="Genomic_DNA"/>
</dbReference>
<comment type="similarity">
    <text evidence="2">Belongs to the class-IV pyridoxal-phosphate-dependent aminotransferase family.</text>
</comment>
<protein>
    <submittedName>
        <fullName evidence="4">Uncharacterized protein</fullName>
    </submittedName>
</protein>
<organism evidence="4 5">
    <name type="scientific">Trapa natans</name>
    <name type="common">Water chestnut</name>
    <dbReference type="NCBI Taxonomy" id="22666"/>
    <lineage>
        <taxon>Eukaryota</taxon>
        <taxon>Viridiplantae</taxon>
        <taxon>Streptophyta</taxon>
        <taxon>Embryophyta</taxon>
        <taxon>Tracheophyta</taxon>
        <taxon>Spermatophyta</taxon>
        <taxon>Magnoliopsida</taxon>
        <taxon>eudicotyledons</taxon>
        <taxon>Gunneridae</taxon>
        <taxon>Pentapetalae</taxon>
        <taxon>rosids</taxon>
        <taxon>malvids</taxon>
        <taxon>Myrtales</taxon>
        <taxon>Lythraceae</taxon>
        <taxon>Trapa</taxon>
    </lineage>
</organism>
<keyword evidence="3" id="KW-0663">Pyridoxal phosphate</keyword>
<dbReference type="PANTHER" id="PTHR42825:SF28">
    <property type="entry name" value="BRANCHED-CHAIN-AMINO-ACID AMINOTRANSFERASE 7-RELATED"/>
    <property type="match status" value="1"/>
</dbReference>
<gene>
    <name evidence="4" type="ORF">SAY86_020246</name>
</gene>
<comment type="cofactor">
    <cofactor evidence="1">
        <name>pyridoxal 5'-phosphate</name>
        <dbReference type="ChEBI" id="CHEBI:597326"/>
    </cofactor>
</comment>
<evidence type="ECO:0000256" key="2">
    <source>
        <dbReference type="ARBA" id="ARBA00009320"/>
    </source>
</evidence>
<dbReference type="InterPro" id="IPR005786">
    <property type="entry name" value="B_amino_transII"/>
</dbReference>
<dbReference type="InterPro" id="IPR036038">
    <property type="entry name" value="Aminotransferase-like"/>
</dbReference>
<dbReference type="PANTHER" id="PTHR42825">
    <property type="entry name" value="AMINO ACID AMINOTRANSFERASE"/>
    <property type="match status" value="1"/>
</dbReference>
<reference evidence="4 5" key="1">
    <citation type="journal article" date="2023" name="Hortic Res">
        <title>Pangenome of water caltrop reveals structural variations and asymmetric subgenome divergence after allopolyploidization.</title>
        <authorList>
            <person name="Zhang X."/>
            <person name="Chen Y."/>
            <person name="Wang L."/>
            <person name="Yuan Y."/>
            <person name="Fang M."/>
            <person name="Shi L."/>
            <person name="Lu R."/>
            <person name="Comes H.P."/>
            <person name="Ma Y."/>
            <person name="Chen Y."/>
            <person name="Huang G."/>
            <person name="Zhou Y."/>
            <person name="Zheng Z."/>
            <person name="Qiu Y."/>
        </authorList>
    </citation>
    <scope>NUCLEOTIDE SEQUENCE [LARGE SCALE GENOMIC DNA]</scope>
    <source>
        <strain evidence="4">F231</strain>
    </source>
</reference>
<dbReference type="Gene3D" id="3.30.470.10">
    <property type="match status" value="1"/>
</dbReference>
<dbReference type="AlphaFoldDB" id="A0AAN7R408"/>
<dbReference type="InterPro" id="IPR043131">
    <property type="entry name" value="BCAT-like_N"/>
</dbReference>
<name>A0AAN7R408_TRANT</name>
<dbReference type="GO" id="GO:0009081">
    <property type="term" value="P:branched-chain amino acid metabolic process"/>
    <property type="evidence" value="ECO:0007669"/>
    <property type="project" value="InterPro"/>
</dbReference>
<accession>A0AAN7R408</accession>
<evidence type="ECO:0000256" key="3">
    <source>
        <dbReference type="ARBA" id="ARBA00022898"/>
    </source>
</evidence>
<evidence type="ECO:0000313" key="5">
    <source>
        <dbReference type="Proteomes" id="UP001346149"/>
    </source>
</evidence>